<evidence type="ECO:0000313" key="2">
    <source>
        <dbReference type="EMBL" id="MBC5771686.1"/>
    </source>
</evidence>
<dbReference type="RefSeq" id="WP_187015878.1">
    <property type="nucleotide sequence ID" value="NZ_JACOQI010000020.1"/>
</dbReference>
<organism evidence="2 3">
    <name type="scientific">Dysosmobacter segnis</name>
    <dbReference type="NCBI Taxonomy" id="2763042"/>
    <lineage>
        <taxon>Bacteria</taxon>
        <taxon>Bacillati</taxon>
        <taxon>Bacillota</taxon>
        <taxon>Clostridia</taxon>
        <taxon>Eubacteriales</taxon>
        <taxon>Oscillospiraceae</taxon>
        <taxon>Dysosmobacter</taxon>
    </lineage>
</organism>
<keyword evidence="3" id="KW-1185">Reference proteome</keyword>
<evidence type="ECO:0000256" key="1">
    <source>
        <dbReference type="SAM" id="Coils"/>
    </source>
</evidence>
<name>A0A923ML38_9FIRM</name>
<gene>
    <name evidence="2" type="ORF">H8Z83_15400</name>
</gene>
<reference evidence="2" key="1">
    <citation type="submission" date="2020-08" db="EMBL/GenBank/DDBJ databases">
        <title>Genome public.</title>
        <authorList>
            <person name="Liu C."/>
            <person name="Sun Q."/>
        </authorList>
    </citation>
    <scope>NUCLEOTIDE SEQUENCE</scope>
    <source>
        <strain evidence="2">BX15</strain>
    </source>
</reference>
<evidence type="ECO:0000313" key="3">
    <source>
        <dbReference type="Proteomes" id="UP000620327"/>
    </source>
</evidence>
<sequence>MSQTINIPLSGRGIERLIREAENRKNRLQERTAVFLDRVAQEGMERASVKFSQAVYDGTNDVSVTVEPRGNNVRAVVATGGATLFIEFGTGVTYPDDHPEAEELGMKRGEYGQGHGKQHSWGYYDDPGTNGVLKEKKNGGFVVITHGNPANMPMYETVKELQDRLTEIAKEVFS</sequence>
<keyword evidence="1" id="KW-0175">Coiled coil</keyword>
<protein>
    <submittedName>
        <fullName evidence="2">Uncharacterized protein</fullName>
    </submittedName>
</protein>
<dbReference type="Proteomes" id="UP000620327">
    <property type="component" value="Unassembled WGS sequence"/>
</dbReference>
<accession>A0A923ML38</accession>
<dbReference type="AlphaFoldDB" id="A0A923ML38"/>
<proteinExistence type="predicted"/>
<comment type="caution">
    <text evidence="2">The sequence shown here is derived from an EMBL/GenBank/DDBJ whole genome shotgun (WGS) entry which is preliminary data.</text>
</comment>
<feature type="coiled-coil region" evidence="1">
    <location>
        <begin position="11"/>
        <end position="38"/>
    </location>
</feature>
<dbReference type="EMBL" id="JACOQI010000020">
    <property type="protein sequence ID" value="MBC5771686.1"/>
    <property type="molecule type" value="Genomic_DNA"/>
</dbReference>